<proteinExistence type="predicted"/>
<dbReference type="AlphaFoldDB" id="A0A1B2EZM8"/>
<protein>
    <submittedName>
        <fullName evidence="1">Uncharacterized protein</fullName>
    </submittedName>
</protein>
<gene>
    <name evidence="1" type="ORF">BB934_45125</name>
</gene>
<accession>A0A1B2EZM8</accession>
<dbReference type="EMBL" id="CP016621">
    <property type="protein sequence ID" value="ANY85404.1"/>
    <property type="molecule type" value="Genomic_DNA"/>
</dbReference>
<evidence type="ECO:0000313" key="1">
    <source>
        <dbReference type="EMBL" id="ANY85404.1"/>
    </source>
</evidence>
<reference evidence="1" key="1">
    <citation type="submission" date="2016-07" db="EMBL/GenBank/DDBJ databases">
        <title>Microvirga ossetica sp. nov. a new species of rhizobia isolated from root nodules of the legume species Vicia alpestris Steven originated from North Ossetia region in the Caucasus.</title>
        <authorList>
            <person name="Safronova V.I."/>
            <person name="Kuznetsova I.G."/>
            <person name="Sazanova A.L."/>
            <person name="Belimov A."/>
            <person name="Andronov E."/>
            <person name="Osledkin Y.S."/>
            <person name="Onishchuk O.P."/>
            <person name="Kurchak O.N."/>
            <person name="Shaposhnikov A.I."/>
            <person name="Willems A."/>
            <person name="Tikhonovich I.A."/>
        </authorList>
    </citation>
    <scope>NUCLEOTIDE SEQUENCE [LARGE SCALE GENOMIC DNA]</scope>
    <source>
        <strain evidence="1">V5/3M</strain>
        <plasmid evidence="1">unnamed5</plasmid>
    </source>
</reference>
<sequence>MEKPPEAPTHKTLTATTSTGWQIKCKSAQEGEGHDAYIVGQSFYPQATALYEEADNWRERQIYELYFSGFRGNVPRTSGSYVVKYPDPGQWASVCDGTPVVTAYGSGSDAWETITSATLDDGPVPVGNPWPALPKLWAVSMRLTLDNGFSFSYGGSDGTGYFLESDIQGFRNEAAKFVGADVYFNPVAWTGDYGDYRLGKVFLDGRANHPDPWTDPYSIEGLIEIPLDAGSPHQYVCFNGVAPCGGNVLAGSVPGPHDSIISLGDPAGGWARITSVTVNTEEPW</sequence>
<name>A0A1B2EZM8_9HYPH</name>
<geneLocation type="plasmid" evidence="1">
    <name>unnamed5</name>
</geneLocation>
<dbReference type="KEGG" id="moc:BB934_45125"/>
<organism evidence="1">
    <name type="scientific">Microvirga ossetica</name>
    <dbReference type="NCBI Taxonomy" id="1882682"/>
    <lineage>
        <taxon>Bacteria</taxon>
        <taxon>Pseudomonadati</taxon>
        <taxon>Pseudomonadota</taxon>
        <taxon>Alphaproteobacteria</taxon>
        <taxon>Hyphomicrobiales</taxon>
        <taxon>Methylobacteriaceae</taxon>
        <taxon>Microvirga</taxon>
    </lineage>
</organism>
<keyword evidence="1" id="KW-0614">Plasmid</keyword>